<protein>
    <recommendedName>
        <fullName evidence="3">YbjN domain-containing protein</fullName>
    </recommendedName>
</protein>
<organism evidence="1 2">
    <name type="scientific">Hyphococcus luteus</name>
    <dbReference type="NCBI Taxonomy" id="2058213"/>
    <lineage>
        <taxon>Bacteria</taxon>
        <taxon>Pseudomonadati</taxon>
        <taxon>Pseudomonadota</taxon>
        <taxon>Alphaproteobacteria</taxon>
        <taxon>Parvularculales</taxon>
        <taxon>Parvularculaceae</taxon>
        <taxon>Hyphococcus</taxon>
    </lineage>
</organism>
<dbReference type="Pfam" id="PF10722">
    <property type="entry name" value="YbjN"/>
    <property type="match status" value="1"/>
</dbReference>
<proteinExistence type="predicted"/>
<dbReference type="Proteomes" id="UP000239504">
    <property type="component" value="Unassembled WGS sequence"/>
</dbReference>
<evidence type="ECO:0000313" key="2">
    <source>
        <dbReference type="Proteomes" id="UP000239504"/>
    </source>
</evidence>
<gene>
    <name evidence="1" type="ORF">CW354_06480</name>
</gene>
<comment type="caution">
    <text evidence="1">The sequence shown here is derived from an EMBL/GenBank/DDBJ whole genome shotgun (WGS) entry which is preliminary data.</text>
</comment>
<evidence type="ECO:0008006" key="3">
    <source>
        <dbReference type="Google" id="ProtNLM"/>
    </source>
</evidence>
<accession>A0A2S7K676</accession>
<sequence length="268" mass="28570">MIDAAMVTVKRQICRCGDKGRAVCAESAMKPPKRQRLKGGANIVRPFSKSTRGRCAKLTAIRAKPLPSGRSIVHSGVMLDFCRRRGRRQERGVRTMGRIRKFLTGAASFGAAGVLALAPAGAVAQTLDAVTADQLEDALEDAGLSPDMMADEATGAPVAAGKAGQFGFYVRALSCSGAPQACETLVFFANFELGRDVAPSDYRIVNGFNDSQVFGRAYVLEGTSEVGVDYVIELDGGVTEEHLSQNISRWADVISAFVSKFQEGEPTS</sequence>
<name>A0A2S7K676_9PROT</name>
<keyword evidence="2" id="KW-1185">Reference proteome</keyword>
<reference evidence="1 2" key="1">
    <citation type="submission" date="2017-12" db="EMBL/GenBank/DDBJ databases">
        <authorList>
            <person name="Hurst M.R.H."/>
        </authorList>
    </citation>
    <scope>NUCLEOTIDE SEQUENCE [LARGE SCALE GENOMIC DNA]</scope>
    <source>
        <strain evidence="1 2">SY-3-19</strain>
    </source>
</reference>
<dbReference type="InterPro" id="IPR019660">
    <property type="entry name" value="Put_sensory_transdc_reg_YbjN"/>
</dbReference>
<dbReference type="AlphaFoldDB" id="A0A2S7K676"/>
<evidence type="ECO:0000313" key="1">
    <source>
        <dbReference type="EMBL" id="PQA87979.1"/>
    </source>
</evidence>
<dbReference type="EMBL" id="PJCH01000005">
    <property type="protein sequence ID" value="PQA87979.1"/>
    <property type="molecule type" value="Genomic_DNA"/>
</dbReference>